<protein>
    <submittedName>
        <fullName evidence="3">Uncharacterized protein</fullName>
    </submittedName>
</protein>
<feature type="region of interest" description="Disordered" evidence="2">
    <location>
        <begin position="1"/>
        <end position="104"/>
    </location>
</feature>
<sequence>MKMTAASPEKRGYLVQEDENLQPRHHDEVWSKESFPETSMLNKANIDPRSMAQEVSTSGQRLPSSHDTHKDKDVKRTVPDQEIKQQTKRHEHEQITGQGREESGYGKSICNLLTGLSRGYSSVSDRKQIRGRRSSFGSLKPSSQQPRVFEKTGEDISSATDLEEIRRLKRKIEGLLKDNDRHNVARGKIEDDLSAIRHQNDISEDLVRKLQAKTQQLEFEKREIEEDHHTFIRKQQEASFNQMATPLWMPVEDGKVMGDLDRLKRDMRNWAKKSSVNDIDTLIKSLDQRKIAALKEALTNVVLFENGSLPWGLSAKKSPSLLLTALLAHHIYKTLFESPFFFIDDNMVDGRYVQSEYRVGLELVYDKGRCSNEEDAHIWRSDFLRLQLPPITPETSEGGKSLRRMTQAQIDVVANRQTLNFLEGAAQYLISNEDRKIIADKLGVIYREAANTSYMLWTRRTALRIFTLKTIGSQFRPEFKHLVPHSSVDYEKHDDQLRGRAISIVVHPLVAVYGTDDAKDYDHNRVWAPAEVWLNS</sequence>
<dbReference type="VEuPathDB" id="FungiDB:Bcin04g03300"/>
<accession>A0A384JEV6</accession>
<feature type="region of interest" description="Disordered" evidence="2">
    <location>
        <begin position="121"/>
        <end position="151"/>
    </location>
</feature>
<dbReference type="Proteomes" id="UP000001798">
    <property type="component" value="Chromosome 4"/>
</dbReference>
<feature type="compositionally biased region" description="Polar residues" evidence="2">
    <location>
        <begin position="135"/>
        <end position="146"/>
    </location>
</feature>
<feature type="compositionally biased region" description="Basic and acidic residues" evidence="2">
    <location>
        <begin position="21"/>
        <end position="35"/>
    </location>
</feature>
<dbReference type="OrthoDB" id="4156714at2759"/>
<dbReference type="KEGG" id="bfu:BCIN_04g03300"/>
<dbReference type="EMBL" id="CP009808">
    <property type="protein sequence ID" value="ATZ49145.1"/>
    <property type="molecule type" value="Genomic_DNA"/>
</dbReference>
<evidence type="ECO:0000256" key="1">
    <source>
        <dbReference type="SAM" id="Coils"/>
    </source>
</evidence>
<feature type="compositionally biased region" description="Polar residues" evidence="2">
    <location>
        <begin position="53"/>
        <end position="63"/>
    </location>
</feature>
<reference evidence="3 4" key="2">
    <citation type="journal article" date="2012" name="Eukaryot. Cell">
        <title>Genome update of Botrytis cinerea strains B05.10 and T4.</title>
        <authorList>
            <person name="Staats M."/>
            <person name="van Kan J.A."/>
        </authorList>
    </citation>
    <scope>NUCLEOTIDE SEQUENCE [LARGE SCALE GENOMIC DNA]</scope>
    <source>
        <strain evidence="3 4">B05.10</strain>
    </source>
</reference>
<evidence type="ECO:0000313" key="3">
    <source>
        <dbReference type="EMBL" id="ATZ49145.1"/>
    </source>
</evidence>
<feature type="coiled-coil region" evidence="1">
    <location>
        <begin position="165"/>
        <end position="227"/>
    </location>
</feature>
<dbReference type="GeneID" id="5426698"/>
<feature type="compositionally biased region" description="Basic and acidic residues" evidence="2">
    <location>
        <begin position="64"/>
        <end position="104"/>
    </location>
</feature>
<name>A0A384JEV6_BOTFB</name>
<reference evidence="3 4" key="3">
    <citation type="journal article" date="2017" name="Mol. Plant Pathol.">
        <title>A gapless genome sequence of the fungus Botrytis cinerea.</title>
        <authorList>
            <person name="Van Kan J.A."/>
            <person name="Stassen J.H."/>
            <person name="Mosbach A."/>
            <person name="Van Der Lee T.A."/>
            <person name="Faino L."/>
            <person name="Farmer A.D."/>
            <person name="Papasotiriou D.G."/>
            <person name="Zhou S."/>
            <person name="Seidl M.F."/>
            <person name="Cottam E."/>
            <person name="Edel D."/>
            <person name="Hahn M."/>
            <person name="Schwartz D.C."/>
            <person name="Dietrich R.A."/>
            <person name="Widdison S."/>
            <person name="Scalliet G."/>
        </authorList>
    </citation>
    <scope>NUCLEOTIDE SEQUENCE [LARGE SCALE GENOMIC DNA]</scope>
    <source>
        <strain evidence="3 4">B05.10</strain>
    </source>
</reference>
<organism evidence="3 4">
    <name type="scientific">Botryotinia fuckeliana (strain B05.10)</name>
    <name type="common">Noble rot fungus</name>
    <name type="synonym">Botrytis cinerea</name>
    <dbReference type="NCBI Taxonomy" id="332648"/>
    <lineage>
        <taxon>Eukaryota</taxon>
        <taxon>Fungi</taxon>
        <taxon>Dikarya</taxon>
        <taxon>Ascomycota</taxon>
        <taxon>Pezizomycotina</taxon>
        <taxon>Leotiomycetes</taxon>
        <taxon>Helotiales</taxon>
        <taxon>Sclerotiniaceae</taxon>
        <taxon>Botrytis</taxon>
    </lineage>
</organism>
<evidence type="ECO:0000313" key="4">
    <source>
        <dbReference type="Proteomes" id="UP000001798"/>
    </source>
</evidence>
<gene>
    <name evidence="3" type="ORF">BCIN_04g03300</name>
</gene>
<evidence type="ECO:0000256" key="2">
    <source>
        <dbReference type="SAM" id="MobiDB-lite"/>
    </source>
</evidence>
<dbReference type="AlphaFoldDB" id="A0A384JEV6"/>
<keyword evidence="1" id="KW-0175">Coiled coil</keyword>
<keyword evidence="4" id="KW-1185">Reference proteome</keyword>
<dbReference type="RefSeq" id="XP_024548291.1">
    <property type="nucleotide sequence ID" value="XM_024692514.1"/>
</dbReference>
<reference evidence="3 4" key="1">
    <citation type="journal article" date="2011" name="PLoS Genet.">
        <title>Genomic analysis of the necrotrophic fungal pathogens Sclerotinia sclerotiorum and Botrytis cinerea.</title>
        <authorList>
            <person name="Amselem J."/>
            <person name="Cuomo C.A."/>
            <person name="van Kan J.A."/>
            <person name="Viaud M."/>
            <person name="Benito E.P."/>
            <person name="Couloux A."/>
            <person name="Coutinho P.M."/>
            <person name="de Vries R.P."/>
            <person name="Dyer P.S."/>
            <person name="Fillinger S."/>
            <person name="Fournier E."/>
            <person name="Gout L."/>
            <person name="Hahn M."/>
            <person name="Kohn L."/>
            <person name="Lapalu N."/>
            <person name="Plummer K.M."/>
            <person name="Pradier J.M."/>
            <person name="Quevillon E."/>
            <person name="Sharon A."/>
            <person name="Simon A."/>
            <person name="ten Have A."/>
            <person name="Tudzynski B."/>
            <person name="Tudzynski P."/>
            <person name="Wincker P."/>
            <person name="Andrew M."/>
            <person name="Anthouard V."/>
            <person name="Beever R.E."/>
            <person name="Beffa R."/>
            <person name="Benoit I."/>
            <person name="Bouzid O."/>
            <person name="Brault B."/>
            <person name="Chen Z."/>
            <person name="Choquer M."/>
            <person name="Collemare J."/>
            <person name="Cotton P."/>
            <person name="Danchin E.G."/>
            <person name="Da Silva C."/>
            <person name="Gautier A."/>
            <person name="Giraud C."/>
            <person name="Giraud T."/>
            <person name="Gonzalez C."/>
            <person name="Grossetete S."/>
            <person name="Guldener U."/>
            <person name="Henrissat B."/>
            <person name="Howlett B.J."/>
            <person name="Kodira C."/>
            <person name="Kretschmer M."/>
            <person name="Lappartient A."/>
            <person name="Leroch M."/>
            <person name="Levis C."/>
            <person name="Mauceli E."/>
            <person name="Neuveglise C."/>
            <person name="Oeser B."/>
            <person name="Pearson M."/>
            <person name="Poulain J."/>
            <person name="Poussereau N."/>
            <person name="Quesneville H."/>
            <person name="Rascle C."/>
            <person name="Schumacher J."/>
            <person name="Segurens B."/>
            <person name="Sexton A."/>
            <person name="Silva E."/>
            <person name="Sirven C."/>
            <person name="Soanes D.M."/>
            <person name="Talbot N.J."/>
            <person name="Templeton M."/>
            <person name="Yandava C."/>
            <person name="Yarden O."/>
            <person name="Zeng Q."/>
            <person name="Rollins J.A."/>
            <person name="Lebrun M.H."/>
            <person name="Dickman M."/>
        </authorList>
    </citation>
    <scope>NUCLEOTIDE SEQUENCE [LARGE SCALE GENOMIC DNA]</scope>
    <source>
        <strain evidence="3 4">B05.10</strain>
    </source>
</reference>
<proteinExistence type="predicted"/>